<name>A0A0B0N154_GOSAR</name>
<reference evidence="2" key="1">
    <citation type="submission" date="2014-09" db="EMBL/GenBank/DDBJ databases">
        <authorList>
            <person name="Mudge J."/>
            <person name="Ramaraj T."/>
            <person name="Lindquist I.E."/>
            <person name="Bharti A.K."/>
            <person name="Sundararajan A."/>
            <person name="Cameron C.T."/>
            <person name="Woodward J.E."/>
            <person name="May G.D."/>
            <person name="Brubaker C."/>
            <person name="Broadhvest J."/>
            <person name="Wilkins T.A."/>
        </authorList>
    </citation>
    <scope>NUCLEOTIDE SEQUENCE</scope>
    <source>
        <strain evidence="2">cv. AKA8401</strain>
    </source>
</reference>
<keyword evidence="1" id="KW-0808">Transferase</keyword>
<keyword evidence="2" id="KW-1185">Reference proteome</keyword>
<evidence type="ECO:0000313" key="2">
    <source>
        <dbReference type="Proteomes" id="UP000032142"/>
    </source>
</evidence>
<proteinExistence type="predicted"/>
<sequence length="102" mass="10757">MESEPKPGKEQDLGLNRTNCPYFVPRPCLGHGIGIDMSTSCKTIVGLSASMCVILLSLSIPSGSMGSLKICQRNDESITKLAWGSKDIGGSLTLSIGSFGYC</sequence>
<comment type="caution">
    <text evidence="1">The sequence shown here is derived from an EMBL/GenBank/DDBJ whole genome shotgun (WGS) entry which is preliminary data.</text>
</comment>
<dbReference type="GO" id="GO:0016740">
    <property type="term" value="F:transferase activity"/>
    <property type="evidence" value="ECO:0007669"/>
    <property type="project" value="UniProtKB-KW"/>
</dbReference>
<evidence type="ECO:0000313" key="1">
    <source>
        <dbReference type="EMBL" id="KHG08128.1"/>
    </source>
</evidence>
<dbReference type="Proteomes" id="UP000032142">
    <property type="component" value="Unassembled WGS sequence"/>
</dbReference>
<organism evidence="1 2">
    <name type="scientific">Gossypium arboreum</name>
    <name type="common">Tree cotton</name>
    <name type="synonym">Gossypium nanking</name>
    <dbReference type="NCBI Taxonomy" id="29729"/>
    <lineage>
        <taxon>Eukaryota</taxon>
        <taxon>Viridiplantae</taxon>
        <taxon>Streptophyta</taxon>
        <taxon>Embryophyta</taxon>
        <taxon>Tracheophyta</taxon>
        <taxon>Spermatophyta</taxon>
        <taxon>Magnoliopsida</taxon>
        <taxon>eudicotyledons</taxon>
        <taxon>Gunneridae</taxon>
        <taxon>Pentapetalae</taxon>
        <taxon>rosids</taxon>
        <taxon>malvids</taxon>
        <taxon>Malvales</taxon>
        <taxon>Malvaceae</taxon>
        <taxon>Malvoideae</taxon>
        <taxon>Gossypium</taxon>
    </lineage>
</organism>
<gene>
    <name evidence="1" type="ORF">F383_35245</name>
</gene>
<protein>
    <submittedName>
        <fullName evidence="1">Putative glycosyltransferase AER61</fullName>
    </submittedName>
</protein>
<dbReference type="EMBL" id="JRRC01489509">
    <property type="protein sequence ID" value="KHG08128.1"/>
    <property type="molecule type" value="Genomic_DNA"/>
</dbReference>
<dbReference type="AlphaFoldDB" id="A0A0B0N154"/>
<accession>A0A0B0N154</accession>